<dbReference type="FunFam" id="3.30.70.580:FF:000006">
    <property type="entry name" value="Pseudouridine synthase"/>
    <property type="match status" value="1"/>
</dbReference>
<gene>
    <name evidence="7" type="ORF">ATZ33_15025</name>
    <name evidence="8" type="ORF">RV15_GL000034</name>
</gene>
<dbReference type="FunFam" id="3.10.290.10:FF:000003">
    <property type="entry name" value="Pseudouridine synthase"/>
    <property type="match status" value="1"/>
</dbReference>
<feature type="domain" description="RNA-binding S4" evidence="6">
    <location>
        <begin position="1"/>
        <end position="59"/>
    </location>
</feature>
<dbReference type="InterPro" id="IPR018496">
    <property type="entry name" value="PsdUridine_synth_RsuA/RluB_CS"/>
</dbReference>
<reference evidence="8 10" key="1">
    <citation type="submission" date="2014-12" db="EMBL/GenBank/DDBJ databases">
        <title>Draft genome sequences of 29 type strains of Enterococci.</title>
        <authorList>
            <person name="Zhong Z."/>
            <person name="Sun Z."/>
            <person name="Liu W."/>
            <person name="Zhang W."/>
            <person name="Zhang H."/>
        </authorList>
    </citation>
    <scope>NUCLEOTIDE SEQUENCE [LARGE SCALE GENOMIC DNA]</scope>
    <source>
        <strain evidence="8 10">DSM 22801</strain>
    </source>
</reference>
<dbReference type="KEGG" id="ess:ATZ33_15025"/>
<dbReference type="GO" id="GO:0003723">
    <property type="term" value="F:RNA binding"/>
    <property type="evidence" value="ECO:0007669"/>
    <property type="project" value="UniProtKB-KW"/>
</dbReference>
<dbReference type="InterPro" id="IPR036986">
    <property type="entry name" value="S4_RNA-bd_sf"/>
</dbReference>
<evidence type="ECO:0000256" key="2">
    <source>
        <dbReference type="ARBA" id="ARBA00022884"/>
    </source>
</evidence>
<dbReference type="NCBIfam" id="TIGR00093">
    <property type="entry name" value="pseudouridine synthase"/>
    <property type="match status" value="1"/>
</dbReference>
<dbReference type="InterPro" id="IPR020094">
    <property type="entry name" value="TruA/RsuA/RluB/E/F_N"/>
</dbReference>
<evidence type="ECO:0000256" key="5">
    <source>
        <dbReference type="RuleBase" id="RU003887"/>
    </source>
</evidence>
<evidence type="ECO:0000313" key="10">
    <source>
        <dbReference type="Proteomes" id="UP000183039"/>
    </source>
</evidence>
<evidence type="ECO:0000259" key="6">
    <source>
        <dbReference type="SMART" id="SM00363"/>
    </source>
</evidence>
<dbReference type="Gene3D" id="3.30.70.1560">
    <property type="entry name" value="Alpha-L RNA-binding motif"/>
    <property type="match status" value="1"/>
</dbReference>
<dbReference type="PROSITE" id="PS50889">
    <property type="entry name" value="S4"/>
    <property type="match status" value="1"/>
</dbReference>
<evidence type="ECO:0000256" key="4">
    <source>
        <dbReference type="PROSITE-ProRule" id="PRU00182"/>
    </source>
</evidence>
<comment type="similarity">
    <text evidence="1 5">Belongs to the pseudouridine synthase RsuA family.</text>
</comment>
<name>A0A0S3KED8_9ENTE</name>
<dbReference type="GO" id="GO:0120159">
    <property type="term" value="F:rRNA pseudouridine synthase activity"/>
    <property type="evidence" value="ECO:0007669"/>
    <property type="project" value="UniProtKB-ARBA"/>
</dbReference>
<dbReference type="InterPro" id="IPR020103">
    <property type="entry name" value="PsdUridine_synth_cat_dom_sf"/>
</dbReference>
<dbReference type="GO" id="GO:0000455">
    <property type="term" value="P:enzyme-directed rRNA pseudouridine synthesis"/>
    <property type="evidence" value="ECO:0007669"/>
    <property type="project" value="UniProtKB-ARBA"/>
</dbReference>
<dbReference type="CDD" id="cd00165">
    <property type="entry name" value="S4"/>
    <property type="match status" value="1"/>
</dbReference>
<proteinExistence type="inferred from homology"/>
<dbReference type="InterPro" id="IPR042092">
    <property type="entry name" value="PsdUridine_s_RsuA/RluB/E/F_cat"/>
</dbReference>
<dbReference type="InterPro" id="IPR000748">
    <property type="entry name" value="PsdUridine_synth_RsuA/RluB/E/F"/>
</dbReference>
<dbReference type="GO" id="GO:0005829">
    <property type="term" value="C:cytosol"/>
    <property type="evidence" value="ECO:0007669"/>
    <property type="project" value="UniProtKB-ARBA"/>
</dbReference>
<dbReference type="EMBL" id="CP013614">
    <property type="protein sequence ID" value="ALS02639.1"/>
    <property type="molecule type" value="Genomic_DNA"/>
</dbReference>
<dbReference type="Gene3D" id="3.10.290.10">
    <property type="entry name" value="RNA-binding S4 domain"/>
    <property type="match status" value="1"/>
</dbReference>
<dbReference type="PANTHER" id="PTHR47683">
    <property type="entry name" value="PSEUDOURIDINE SYNTHASE FAMILY PROTEIN-RELATED"/>
    <property type="match status" value="1"/>
</dbReference>
<keyword evidence="3 5" id="KW-0413">Isomerase</keyword>
<evidence type="ECO:0000313" key="9">
    <source>
        <dbReference type="Proteomes" id="UP000065511"/>
    </source>
</evidence>
<dbReference type="OrthoDB" id="9807213at2"/>
<evidence type="ECO:0000256" key="1">
    <source>
        <dbReference type="ARBA" id="ARBA00008348"/>
    </source>
</evidence>
<dbReference type="Proteomes" id="UP000183039">
    <property type="component" value="Unassembled WGS sequence"/>
</dbReference>
<dbReference type="InterPro" id="IPR050343">
    <property type="entry name" value="RsuA_PseudoU_synthase"/>
</dbReference>
<evidence type="ECO:0000313" key="7">
    <source>
        <dbReference type="EMBL" id="ALS02639.1"/>
    </source>
</evidence>
<sequence length="240" mass="27655">MRLDKFLAETGIGSRKEVKQLLKKSLVTVNDQVVKDGKTQIAEKQDIIKFAGEELTYQQYYYYMLHKPQGVISATEDKWDQTVIDLLRDEDYREDLFPVGRLDKDTEGLLLLTNDGQLAHQLLSPKKHVDKEYLATVQGIVTKDDILQFAAGFALTNKELVKPSKLMIDSINEKEDQSEIRLIIQEGKFHQVKRMFEAVDKKVVYLKRLRMGNLCLDEELALGEYRALTEKELEGLTMNN</sequence>
<dbReference type="RefSeq" id="WP_071876044.1">
    <property type="nucleotide sequence ID" value="NZ_JXLC01000001.1"/>
</dbReference>
<keyword evidence="9" id="KW-1185">Reference proteome</keyword>
<dbReference type="SMART" id="SM00363">
    <property type="entry name" value="S4"/>
    <property type="match status" value="1"/>
</dbReference>
<dbReference type="Gene3D" id="3.30.70.580">
    <property type="entry name" value="Pseudouridine synthase I, catalytic domain, N-terminal subdomain"/>
    <property type="match status" value="1"/>
</dbReference>
<dbReference type="InterPro" id="IPR002942">
    <property type="entry name" value="S4_RNA-bd"/>
</dbReference>
<dbReference type="EMBL" id="JXLC01000001">
    <property type="protein sequence ID" value="OJG93432.1"/>
    <property type="molecule type" value="Genomic_DNA"/>
</dbReference>
<accession>A0A0S3KED8</accession>
<dbReference type="AlphaFoldDB" id="A0A0S3KED8"/>
<organism evidence="8 10">
    <name type="scientific">Enterococcus silesiacus</name>
    <dbReference type="NCBI Taxonomy" id="332949"/>
    <lineage>
        <taxon>Bacteria</taxon>
        <taxon>Bacillati</taxon>
        <taxon>Bacillota</taxon>
        <taxon>Bacilli</taxon>
        <taxon>Lactobacillales</taxon>
        <taxon>Enterococcaceae</taxon>
        <taxon>Enterococcus</taxon>
    </lineage>
</organism>
<dbReference type="SUPFAM" id="SSF55120">
    <property type="entry name" value="Pseudouridine synthase"/>
    <property type="match status" value="1"/>
</dbReference>
<dbReference type="PANTHER" id="PTHR47683:SF4">
    <property type="entry name" value="PSEUDOURIDINE SYNTHASE"/>
    <property type="match status" value="1"/>
</dbReference>
<dbReference type="Proteomes" id="UP000065511">
    <property type="component" value="Chromosome"/>
</dbReference>
<dbReference type="PROSITE" id="PS01149">
    <property type="entry name" value="PSI_RSU"/>
    <property type="match status" value="1"/>
</dbReference>
<dbReference type="InterPro" id="IPR006145">
    <property type="entry name" value="PsdUridine_synth_RsuA/RluA"/>
</dbReference>
<protein>
    <recommendedName>
        <fullName evidence="5">Pseudouridine synthase</fullName>
        <ecNumber evidence="5">5.4.99.-</ecNumber>
    </recommendedName>
</protein>
<dbReference type="CDD" id="cd02553">
    <property type="entry name" value="PseudoU_synth_RsuA"/>
    <property type="match status" value="1"/>
</dbReference>
<dbReference type="Pfam" id="PF00849">
    <property type="entry name" value="PseudoU_synth_2"/>
    <property type="match status" value="1"/>
</dbReference>
<evidence type="ECO:0000256" key="3">
    <source>
        <dbReference type="ARBA" id="ARBA00023235"/>
    </source>
</evidence>
<dbReference type="SUPFAM" id="SSF55174">
    <property type="entry name" value="Alpha-L RNA-binding motif"/>
    <property type="match status" value="1"/>
</dbReference>
<dbReference type="Pfam" id="PF01479">
    <property type="entry name" value="S4"/>
    <property type="match status" value="1"/>
</dbReference>
<dbReference type="FunFam" id="3.30.70.1560:FF:000001">
    <property type="entry name" value="Pseudouridine synthase"/>
    <property type="match status" value="1"/>
</dbReference>
<evidence type="ECO:0000313" key="8">
    <source>
        <dbReference type="EMBL" id="OJG93432.1"/>
    </source>
</evidence>
<keyword evidence="2 4" id="KW-0694">RNA-binding</keyword>
<dbReference type="EC" id="5.4.99.-" evidence="5"/>
<reference evidence="7 9" key="2">
    <citation type="submission" date="2015-12" db="EMBL/GenBank/DDBJ databases">
        <authorList>
            <person name="Lauer A."/>
            <person name="Humrighouse B."/>
            <person name="Loparev V."/>
            <person name="Shewmaker P.L."/>
            <person name="Whitney A.M."/>
            <person name="McLaughlin R.W."/>
        </authorList>
    </citation>
    <scope>NUCLEOTIDE SEQUENCE [LARGE SCALE GENOMIC DNA]</scope>
    <source>
        <strain evidence="7 9">LMG 23085</strain>
    </source>
</reference>